<evidence type="ECO:0000313" key="2">
    <source>
        <dbReference type="Proteomes" id="UP000244446"/>
    </source>
</evidence>
<proteinExistence type="predicted"/>
<reference evidence="1 2" key="1">
    <citation type="submission" date="2018-04" db="EMBL/GenBank/DDBJ databases">
        <title>Pelagivirga bohaiensis gen. nov., sp. nov., a bacterium isolated from the Bohai Sea.</title>
        <authorList>
            <person name="Ji X."/>
        </authorList>
    </citation>
    <scope>NUCLEOTIDE SEQUENCE [LARGE SCALE GENOMIC DNA]</scope>
    <source>
        <strain evidence="1 2">BH-SD19</strain>
    </source>
</reference>
<protein>
    <submittedName>
        <fullName evidence="1">Uncharacterized protein</fullName>
    </submittedName>
</protein>
<dbReference type="Proteomes" id="UP000244446">
    <property type="component" value="Unassembled WGS sequence"/>
</dbReference>
<name>A0A2T7G558_9RHOB</name>
<dbReference type="AlphaFoldDB" id="A0A2T7G558"/>
<comment type="caution">
    <text evidence="1">The sequence shown here is derived from an EMBL/GenBank/DDBJ whole genome shotgun (WGS) entry which is preliminary data.</text>
</comment>
<dbReference type="OrthoDB" id="9803878at2"/>
<dbReference type="EMBL" id="QCYH01000007">
    <property type="protein sequence ID" value="PVA09545.1"/>
    <property type="molecule type" value="Genomic_DNA"/>
</dbReference>
<keyword evidence="2" id="KW-1185">Reference proteome</keyword>
<organism evidence="1 2">
    <name type="scientific">Pelagivirga sediminicola</name>
    <dbReference type="NCBI Taxonomy" id="2170575"/>
    <lineage>
        <taxon>Bacteria</taxon>
        <taxon>Pseudomonadati</taxon>
        <taxon>Pseudomonadota</taxon>
        <taxon>Alphaproteobacteria</taxon>
        <taxon>Rhodobacterales</taxon>
        <taxon>Paracoccaceae</taxon>
        <taxon>Pelagivirga</taxon>
    </lineage>
</organism>
<sequence>MKTLHAKIAELALENGFFVGRARQRGPVSERKKMIDQPAKLSVSRQGIVLGSPGAASITGHVRRRTLI</sequence>
<gene>
    <name evidence="1" type="ORF">DC366_12650</name>
</gene>
<evidence type="ECO:0000313" key="1">
    <source>
        <dbReference type="EMBL" id="PVA09545.1"/>
    </source>
</evidence>
<accession>A0A2T7G558</accession>